<reference evidence="1" key="2">
    <citation type="submission" date="2022-10" db="EMBL/GenBank/DDBJ databases">
        <authorList>
            <person name="Aires J."/>
            <person name="Mesa V."/>
        </authorList>
    </citation>
    <scope>NUCLEOTIDE SEQUENCE</scope>
    <source>
        <strain evidence="1">Clostridium neonatale JD116</strain>
    </source>
</reference>
<evidence type="ECO:0000313" key="1">
    <source>
        <dbReference type="EMBL" id="CAI3695065.1"/>
    </source>
</evidence>
<keyword evidence="3" id="KW-1185">Reference proteome</keyword>
<sequence length="142" mass="16277">MSNLKLFLKGNKKQRESVKYAPTTSLLDEEGKPVEFEWKGISAKEDEALREDCTIDVQVTGKPNMFRPKFNTNKYLTKLAVASCVEPDLYNAELQDSYEVRTPEDLLMEMVDNSGEYQELLGFIQKINGFETKKDLVEEAKN</sequence>
<dbReference type="RefSeq" id="WP_058296189.1">
    <property type="nucleotide sequence ID" value="NZ_CAMRXC010000275.1"/>
</dbReference>
<organism evidence="2 3">
    <name type="scientific">Clostridium neonatale</name>
    <dbReference type="NCBI Taxonomy" id="137838"/>
    <lineage>
        <taxon>Bacteria</taxon>
        <taxon>Bacillati</taxon>
        <taxon>Bacillota</taxon>
        <taxon>Clostridia</taxon>
        <taxon>Eubacteriales</taxon>
        <taxon>Clostridiaceae</taxon>
        <taxon>Clostridium</taxon>
    </lineage>
</organism>
<accession>A0A2A7MJQ2</accession>
<dbReference type="Pfam" id="PF08890">
    <property type="entry name" value="Phage_TAC_5"/>
    <property type="match status" value="1"/>
</dbReference>
<proteinExistence type="predicted"/>
<comment type="caution">
    <text evidence="2">The sequence shown here is derived from an EMBL/GenBank/DDBJ whole genome shotgun (WGS) entry which is preliminary data.</text>
</comment>
<dbReference type="InterPro" id="IPR038559">
    <property type="entry name" value="XkdN-like_sf"/>
</dbReference>
<evidence type="ECO:0000313" key="3">
    <source>
        <dbReference type="Proteomes" id="UP000220840"/>
    </source>
</evidence>
<dbReference type="STRING" id="137838.GCA_001458595_03514"/>
<evidence type="ECO:0000313" key="2">
    <source>
        <dbReference type="EMBL" id="PEG32042.1"/>
    </source>
</evidence>
<dbReference type="Proteomes" id="UP000220840">
    <property type="component" value="Unassembled WGS sequence"/>
</dbReference>
<protein>
    <submittedName>
        <fullName evidence="1">XkdN-like phage protein</fullName>
    </submittedName>
</protein>
<dbReference type="AlphaFoldDB" id="A0A2A7MJQ2"/>
<dbReference type="OrthoDB" id="1807498at2"/>
<dbReference type="EMBL" id="CAMTCP010000294">
    <property type="protein sequence ID" value="CAI3695065.1"/>
    <property type="molecule type" value="Genomic_DNA"/>
</dbReference>
<dbReference type="InterPro" id="IPR014986">
    <property type="entry name" value="XkdN-like"/>
</dbReference>
<name>A0A2A7MJQ2_9CLOT</name>
<dbReference type="Proteomes" id="UP001189143">
    <property type="component" value="Unassembled WGS sequence"/>
</dbReference>
<reference evidence="2 3" key="1">
    <citation type="submission" date="2017-10" db="EMBL/GenBank/DDBJ databases">
        <title>Effective Description of Clostridium neonatale sp. nov. linked to necrotizing enterocolitis in neonates and a clarification of species assignable to the genus Clostridium (Prazmowski 1880) emend. Lawson and Rainey 2016.</title>
        <authorList>
            <person name="Bernard K."/>
            <person name="Burdz T."/>
            <person name="Wiebe D."/>
            <person name="Balcewich B."/>
            <person name="Alfa M."/>
            <person name="Bernier A.-M."/>
        </authorList>
    </citation>
    <scope>NUCLEOTIDE SEQUENCE [LARGE SCALE GENOMIC DNA]</scope>
    <source>
        <strain evidence="2 3">LCDC99A005</strain>
    </source>
</reference>
<dbReference type="Gene3D" id="3.30.2220.30">
    <property type="match status" value="1"/>
</dbReference>
<dbReference type="EMBL" id="PDCJ01000001">
    <property type="protein sequence ID" value="PEG32042.1"/>
    <property type="molecule type" value="Genomic_DNA"/>
</dbReference>
<gene>
    <name evidence="1" type="ORF">CNEO2_910016</name>
    <name evidence="2" type="ORF">CQ394_10185</name>
</gene>